<dbReference type="Proteomes" id="UP000006057">
    <property type="component" value="Plasmid pMYCCH.01"/>
</dbReference>
<dbReference type="AlphaFoldDB" id="I4BSI4"/>
<evidence type="ECO:0000313" key="3">
    <source>
        <dbReference type="Proteomes" id="UP000006057"/>
    </source>
</evidence>
<evidence type="ECO:0000313" key="2">
    <source>
        <dbReference type="EMBL" id="AFM20241.1"/>
    </source>
</evidence>
<proteinExistence type="predicted"/>
<gene>
    <name evidence="2" type="ordered locus">Mycch_5578</name>
</gene>
<dbReference type="HOGENOM" id="CLU_2753510_0_0_11"/>
<accession>I4BSI4</accession>
<feature type="region of interest" description="Disordered" evidence="1">
    <location>
        <begin position="49"/>
        <end position="70"/>
    </location>
</feature>
<sequence length="70" mass="7524">MVNNDRRYAVKSVQLIKCSGEATMKRTEAALIREYNPPLNVAGCVTPSVHHERSPLNRSAIGSSPAVSSG</sequence>
<protein>
    <submittedName>
        <fullName evidence="2">Uncharacterized protein</fullName>
    </submittedName>
</protein>
<dbReference type="EMBL" id="CP003054">
    <property type="protein sequence ID" value="AFM20241.1"/>
    <property type="molecule type" value="Genomic_DNA"/>
</dbReference>
<geneLocation type="plasmid" evidence="2 3">
    <name>pMYCCH.01</name>
</geneLocation>
<keyword evidence="3" id="KW-1185">Reference proteome</keyword>
<evidence type="ECO:0000256" key="1">
    <source>
        <dbReference type="SAM" id="MobiDB-lite"/>
    </source>
</evidence>
<reference evidence="2 3" key="1">
    <citation type="submission" date="2012-06" db="EMBL/GenBank/DDBJ databases">
        <title>Complete sequence of plasmid 1 of Mycobacterium chubuense NBB4.</title>
        <authorList>
            <consortium name="US DOE Joint Genome Institute"/>
            <person name="Lucas S."/>
            <person name="Han J."/>
            <person name="Lapidus A."/>
            <person name="Cheng J.-F."/>
            <person name="Goodwin L."/>
            <person name="Pitluck S."/>
            <person name="Peters L."/>
            <person name="Mikhailova N."/>
            <person name="Teshima H."/>
            <person name="Detter J.C."/>
            <person name="Han C."/>
            <person name="Tapia R."/>
            <person name="Land M."/>
            <person name="Hauser L."/>
            <person name="Kyrpides N."/>
            <person name="Ivanova N."/>
            <person name="Pagani I."/>
            <person name="Mattes T."/>
            <person name="Holmes A."/>
            <person name="Rutledge P."/>
            <person name="Paulsen I."/>
            <person name="Coleman N."/>
            <person name="Woyke T."/>
        </authorList>
    </citation>
    <scope>NUCLEOTIDE SEQUENCE [LARGE SCALE GENOMIC DNA]</scope>
    <source>
        <strain evidence="2 3">NBB4</strain>
        <plasmid evidence="2 3">pMYCCH.01</plasmid>
    </source>
</reference>
<dbReference type="KEGG" id="mcb:Mycch_5578"/>
<keyword evidence="2" id="KW-0614">Plasmid</keyword>
<organism evidence="2 3">
    <name type="scientific">Mycolicibacterium chubuense (strain NBB4)</name>
    <name type="common">Mycobacterium chubuense</name>
    <dbReference type="NCBI Taxonomy" id="710421"/>
    <lineage>
        <taxon>Bacteria</taxon>
        <taxon>Bacillati</taxon>
        <taxon>Actinomycetota</taxon>
        <taxon>Actinomycetes</taxon>
        <taxon>Mycobacteriales</taxon>
        <taxon>Mycobacteriaceae</taxon>
        <taxon>Mycolicibacterium</taxon>
    </lineage>
</organism>
<feature type="compositionally biased region" description="Polar residues" evidence="1">
    <location>
        <begin position="56"/>
        <end position="70"/>
    </location>
</feature>
<name>I4BSI4_MYCCN</name>